<organism evidence="11 12">
    <name type="scientific">Camelimonas lactis</name>
    <dbReference type="NCBI Taxonomy" id="659006"/>
    <lineage>
        <taxon>Bacteria</taxon>
        <taxon>Pseudomonadati</taxon>
        <taxon>Pseudomonadota</taxon>
        <taxon>Alphaproteobacteria</taxon>
        <taxon>Hyphomicrobiales</taxon>
        <taxon>Chelatococcaceae</taxon>
        <taxon>Camelimonas</taxon>
    </lineage>
</organism>
<dbReference type="GO" id="GO:0009055">
    <property type="term" value="F:electron transfer activity"/>
    <property type="evidence" value="ECO:0007669"/>
    <property type="project" value="InterPro"/>
</dbReference>
<comment type="subcellular location">
    <subcellularLocation>
        <location evidence="1">Periplasm</location>
    </subcellularLocation>
</comment>
<keyword evidence="4" id="KW-0574">Periplasm</keyword>
<dbReference type="Proteomes" id="UP000294881">
    <property type="component" value="Unassembled WGS sequence"/>
</dbReference>
<evidence type="ECO:0000256" key="1">
    <source>
        <dbReference type="ARBA" id="ARBA00004418"/>
    </source>
</evidence>
<keyword evidence="2" id="KW-0813">Transport</keyword>
<keyword evidence="9" id="KW-0732">Signal</keyword>
<keyword evidence="12" id="KW-1185">Reference proteome</keyword>
<dbReference type="CDD" id="cd04218">
    <property type="entry name" value="Pseudoazurin"/>
    <property type="match status" value="1"/>
</dbReference>
<comment type="cofactor">
    <cofactor evidence="8">
        <name>Cu cation</name>
        <dbReference type="ChEBI" id="CHEBI:23378"/>
    </cofactor>
    <text evidence="8">Binds 1 copper ion per subunit.</text>
</comment>
<reference evidence="11 12" key="1">
    <citation type="submission" date="2019-03" db="EMBL/GenBank/DDBJ databases">
        <title>Genomic Encyclopedia of Type Strains, Phase IV (KMG-IV): sequencing the most valuable type-strain genomes for metagenomic binning, comparative biology and taxonomic classification.</title>
        <authorList>
            <person name="Goeker M."/>
        </authorList>
    </citation>
    <scope>NUCLEOTIDE SEQUENCE [LARGE SCALE GENOMIC DNA]</scope>
    <source>
        <strain evidence="11 12">DSM 22958</strain>
    </source>
</reference>
<evidence type="ECO:0000256" key="3">
    <source>
        <dbReference type="ARBA" id="ARBA00022723"/>
    </source>
</evidence>
<dbReference type="GO" id="GO:0042597">
    <property type="term" value="C:periplasmic space"/>
    <property type="evidence" value="ECO:0007669"/>
    <property type="project" value="UniProtKB-SubCell"/>
</dbReference>
<accession>A0A4V2RWI7</accession>
<dbReference type="NCBIfam" id="TIGR02375">
    <property type="entry name" value="pseudoazurin"/>
    <property type="match status" value="1"/>
</dbReference>
<sequence length="146" mass="15148">MIGRIALAATMMATAMGFAQAADHEIRMLNKGAGGFMVFEPAFIQAAVGDTVTFVPTDKSHDAGSITGMAPAGSMPFRGKINEKLTVKLDAEGLYGVKCTPHYGMGMVALIAAGKPVNLDEARAVKHPGKAQKAFEALLARAAAAQ</sequence>
<dbReference type="PRINTS" id="PR00156">
    <property type="entry name" value="COPPERBLUE"/>
</dbReference>
<evidence type="ECO:0000256" key="5">
    <source>
        <dbReference type="ARBA" id="ARBA00022982"/>
    </source>
</evidence>
<feature type="domain" description="Blue (type 1) copper" evidence="10">
    <location>
        <begin position="28"/>
        <end position="111"/>
    </location>
</feature>
<evidence type="ECO:0000256" key="9">
    <source>
        <dbReference type="SAM" id="SignalP"/>
    </source>
</evidence>
<name>A0A4V2RWI7_9HYPH</name>
<feature type="binding site" evidence="8">
    <location>
        <position position="99"/>
    </location>
    <ligand>
        <name>Cu cation</name>
        <dbReference type="ChEBI" id="CHEBI:23378"/>
    </ligand>
</feature>
<protein>
    <recommendedName>
        <fullName evidence="7">Pseudoazurin</fullName>
    </recommendedName>
</protein>
<evidence type="ECO:0000256" key="7">
    <source>
        <dbReference type="NCBIfam" id="TIGR02375"/>
    </source>
</evidence>
<keyword evidence="3 8" id="KW-0479">Metal-binding</keyword>
<evidence type="ECO:0000256" key="4">
    <source>
        <dbReference type="ARBA" id="ARBA00022764"/>
    </source>
</evidence>
<evidence type="ECO:0000256" key="6">
    <source>
        <dbReference type="ARBA" id="ARBA00023008"/>
    </source>
</evidence>
<dbReference type="PRINTS" id="PR00155">
    <property type="entry name" value="AMICYANIN"/>
</dbReference>
<dbReference type="GO" id="GO:0005507">
    <property type="term" value="F:copper ion binding"/>
    <property type="evidence" value="ECO:0007669"/>
    <property type="project" value="UniProtKB-UniRule"/>
</dbReference>
<dbReference type="InterPro" id="IPR002386">
    <property type="entry name" value="Amicyanin/Pseudoazurin"/>
</dbReference>
<dbReference type="InterPro" id="IPR008972">
    <property type="entry name" value="Cupredoxin"/>
</dbReference>
<dbReference type="EMBL" id="SLWL01000021">
    <property type="protein sequence ID" value="TCO08654.1"/>
    <property type="molecule type" value="Genomic_DNA"/>
</dbReference>
<keyword evidence="5" id="KW-0249">Electron transport</keyword>
<feature type="chain" id="PRO_5020315082" description="Pseudoazurin" evidence="9">
    <location>
        <begin position="22"/>
        <end position="146"/>
    </location>
</feature>
<feature type="binding site" evidence="8">
    <location>
        <position position="107"/>
    </location>
    <ligand>
        <name>Cu cation</name>
        <dbReference type="ChEBI" id="CHEBI:23378"/>
    </ligand>
</feature>
<feature type="binding site" evidence="8">
    <location>
        <position position="102"/>
    </location>
    <ligand>
        <name>Cu cation</name>
        <dbReference type="ChEBI" id="CHEBI:23378"/>
    </ligand>
</feature>
<evidence type="ECO:0000256" key="2">
    <source>
        <dbReference type="ARBA" id="ARBA00022448"/>
    </source>
</evidence>
<comment type="caution">
    <text evidence="11">The sequence shown here is derived from an EMBL/GenBank/DDBJ whole genome shotgun (WGS) entry which is preliminary data.</text>
</comment>
<feature type="signal peptide" evidence="9">
    <location>
        <begin position="1"/>
        <end position="21"/>
    </location>
</feature>
<dbReference type="InterPro" id="IPR012745">
    <property type="entry name" value="Pseudoazurin"/>
</dbReference>
<dbReference type="AlphaFoldDB" id="A0A4V2RWI7"/>
<feature type="binding site" evidence="8">
    <location>
        <position position="61"/>
    </location>
    <ligand>
        <name>Cu cation</name>
        <dbReference type="ChEBI" id="CHEBI:23378"/>
    </ligand>
</feature>
<dbReference type="SUPFAM" id="SSF49503">
    <property type="entry name" value="Cupredoxins"/>
    <property type="match status" value="1"/>
</dbReference>
<gene>
    <name evidence="11" type="ORF">EV666_12117</name>
</gene>
<keyword evidence="6 8" id="KW-0186">Copper</keyword>
<evidence type="ECO:0000313" key="12">
    <source>
        <dbReference type="Proteomes" id="UP000294881"/>
    </source>
</evidence>
<dbReference type="Pfam" id="PF00127">
    <property type="entry name" value="Copper-bind"/>
    <property type="match status" value="1"/>
</dbReference>
<dbReference type="Gene3D" id="2.60.40.420">
    <property type="entry name" value="Cupredoxins - blue copper proteins"/>
    <property type="match status" value="1"/>
</dbReference>
<evidence type="ECO:0000256" key="8">
    <source>
        <dbReference type="PIRSR" id="PIRSR602386-1"/>
    </source>
</evidence>
<evidence type="ECO:0000313" key="11">
    <source>
        <dbReference type="EMBL" id="TCO08654.1"/>
    </source>
</evidence>
<evidence type="ECO:0000259" key="10">
    <source>
        <dbReference type="Pfam" id="PF00127"/>
    </source>
</evidence>
<dbReference type="InterPro" id="IPR001235">
    <property type="entry name" value="Copper_blue_Plastocyanin"/>
</dbReference>
<proteinExistence type="predicted"/>
<dbReference type="InterPro" id="IPR000923">
    <property type="entry name" value="BlueCu_1"/>
</dbReference>